<evidence type="ECO:0000256" key="4">
    <source>
        <dbReference type="ARBA" id="ARBA00023136"/>
    </source>
</evidence>
<protein>
    <submittedName>
        <fullName evidence="7">BamA/TamA family outer membrane protein</fullName>
    </submittedName>
</protein>
<keyword evidence="8" id="KW-1185">Reference proteome</keyword>
<evidence type="ECO:0000256" key="1">
    <source>
        <dbReference type="ARBA" id="ARBA00004370"/>
    </source>
</evidence>
<keyword evidence="4" id="KW-0472">Membrane</keyword>
<evidence type="ECO:0000259" key="6">
    <source>
        <dbReference type="Pfam" id="PF01103"/>
    </source>
</evidence>
<evidence type="ECO:0000256" key="5">
    <source>
        <dbReference type="ARBA" id="ARBA00023237"/>
    </source>
</evidence>
<dbReference type="Pfam" id="PF01103">
    <property type="entry name" value="Omp85"/>
    <property type="match status" value="1"/>
</dbReference>
<dbReference type="InterPro" id="IPR039910">
    <property type="entry name" value="D15-like"/>
</dbReference>
<dbReference type="Gene3D" id="2.40.160.50">
    <property type="entry name" value="membrane protein fhac: a member of the omp85/tpsb transporter family"/>
    <property type="match status" value="1"/>
</dbReference>
<organism evidence="7 8">
    <name type="scientific">Hymenobacter monticola</name>
    <dbReference type="NCBI Taxonomy" id="1705399"/>
    <lineage>
        <taxon>Bacteria</taxon>
        <taxon>Pseudomonadati</taxon>
        <taxon>Bacteroidota</taxon>
        <taxon>Cytophagia</taxon>
        <taxon>Cytophagales</taxon>
        <taxon>Hymenobacteraceae</taxon>
        <taxon>Hymenobacter</taxon>
    </lineage>
</organism>
<evidence type="ECO:0000313" key="8">
    <source>
        <dbReference type="Proteomes" id="UP000831390"/>
    </source>
</evidence>
<proteinExistence type="predicted"/>
<feature type="domain" description="Bacterial surface antigen (D15)" evidence="6">
    <location>
        <begin position="444"/>
        <end position="749"/>
    </location>
</feature>
<evidence type="ECO:0000313" key="7">
    <source>
        <dbReference type="EMBL" id="UOE34630.1"/>
    </source>
</evidence>
<sequence length="749" mass="84182">MLLALSACSGLKYVPEGQKLYTGSKVIIKSPEKLPNQSALQTELESVITPKPNGSILGMRPKLYFWGRGQGKKKGLGKFLADKFGEPPVLLKDVKIKATSGLITNRLYNNGFFKGVVTNEVKTQEKTAQVNYTATTGEVYTIQEIHFPDRDTLVDKDIRATQPRTLLKVGDAYNLNTFTNERVRIDNELKNAGYFYFNPDYILFQVDSTLHNKINVYLRVKASAPTKATRPYWLDRVKLNTNYVLTDTTTRQPIIYKKYEYYPDEDVFKAKAITNATFLYPDSLFRRKRRDQTISRLMSLNTFKFVEIRFLPSTAGDSAGRARLDADVRMTQLKKKSLRADLQLVSKSNGFTGPGLTVSFRNRSALRGGEQLLVNGVVSTETQTGNGNGALGLTSYEYGINAQLLFPRLVVPNLPLLDVRLPNSDFQPRTTLGAGIRTVTRANYFSQNFFNLNYGYTFKTKITNEQEVRPIDITYVQFAPTDTFNRILAERRYLRTAFEQQFILASSYRYTYNQQVLEQRRQQIYFSGQVEGSGNLASLIAGSTGQTRNPPERGYTVGGQQFSQYLKFDLELREYYRISPNPASGNRIVGRLQAGVGMPYGNSVVLPYPRQYGIGGPNSIRAFAARGIGPGTYKPAPGEQTLNQFYDQVGDIRLEGNLEYRQDLVPYLKGAVFVDAGNIWLANEDPDRPGGKFNPSTFLKELAVGAGVGLRVDVQFFVIRFDYAIPLQAPYGTPDSKTGRFNLAIGYPF</sequence>
<dbReference type="EMBL" id="CP094534">
    <property type="protein sequence ID" value="UOE34630.1"/>
    <property type="molecule type" value="Genomic_DNA"/>
</dbReference>
<keyword evidence="2" id="KW-0812">Transmembrane</keyword>
<dbReference type="PANTHER" id="PTHR12815">
    <property type="entry name" value="SORTING AND ASSEMBLY MACHINERY SAMM50 PROTEIN FAMILY MEMBER"/>
    <property type="match status" value="1"/>
</dbReference>
<keyword evidence="5" id="KW-0998">Cell outer membrane</keyword>
<evidence type="ECO:0000256" key="3">
    <source>
        <dbReference type="ARBA" id="ARBA00022729"/>
    </source>
</evidence>
<reference evidence="7 8" key="1">
    <citation type="submission" date="2022-03" db="EMBL/GenBank/DDBJ databases">
        <title>Hymenobactersp. isolated from the air.</title>
        <authorList>
            <person name="Won M."/>
            <person name="Kwon S.-W."/>
        </authorList>
    </citation>
    <scope>NUCLEOTIDE SEQUENCE [LARGE SCALE GENOMIC DNA]</scope>
    <source>
        <strain evidence="7 8">KACC 22596</strain>
    </source>
</reference>
<keyword evidence="3" id="KW-0732">Signal</keyword>
<name>A0ABY4BDA0_9BACT</name>
<dbReference type="RefSeq" id="WP_243515848.1">
    <property type="nucleotide sequence ID" value="NZ_CP094534.1"/>
</dbReference>
<dbReference type="PANTHER" id="PTHR12815:SF47">
    <property type="entry name" value="TRANSLOCATION AND ASSEMBLY MODULE SUBUNIT TAMA"/>
    <property type="match status" value="1"/>
</dbReference>
<dbReference type="InterPro" id="IPR000184">
    <property type="entry name" value="Bac_surfAg_D15"/>
</dbReference>
<gene>
    <name evidence="7" type="ORF">MTP16_03005</name>
</gene>
<accession>A0ABY4BDA0</accession>
<comment type="subcellular location">
    <subcellularLocation>
        <location evidence="1">Membrane</location>
    </subcellularLocation>
</comment>
<dbReference type="Proteomes" id="UP000831390">
    <property type="component" value="Chromosome"/>
</dbReference>
<evidence type="ECO:0000256" key="2">
    <source>
        <dbReference type="ARBA" id="ARBA00022692"/>
    </source>
</evidence>